<feature type="chain" id="PRO_5016018995" description="Porin" evidence="1">
    <location>
        <begin position="24"/>
        <end position="462"/>
    </location>
</feature>
<evidence type="ECO:0000313" key="3">
    <source>
        <dbReference type="Proteomes" id="UP000249746"/>
    </source>
</evidence>
<feature type="signal peptide" evidence="1">
    <location>
        <begin position="1"/>
        <end position="23"/>
    </location>
</feature>
<evidence type="ECO:0000313" key="2">
    <source>
        <dbReference type="EMBL" id="PZT47670.1"/>
    </source>
</evidence>
<evidence type="ECO:0008006" key="4">
    <source>
        <dbReference type="Google" id="ProtNLM"/>
    </source>
</evidence>
<sequence length="462" mass="51701">MKFLKLSLATSVAIAGLSSVSLAQPLEEAIKGIDVSGMLRYRYTDNRYKDRDFTKDNSDRGDARHQWRADVLFKTPVINAVSFNLGIGYHNAQQNVNHENNAGTGSGLGSGSDGWFGVREFNALITPESTATSVKVGKMIMTMPISDTLDDRGTGILATNSDLPHWTFVVGAYDSWSVDDIQGGYWLTPKNESFTKPLYTIAAISNYETNYGNFGSQLWFYGVKDMVDAGGFGELSWSNNIFHLKGQYAFAKLNNDEGSVWRDYYLNIHPSHRAGGVKEANDLYTLEAGVRFHEFNVPVALNVGYWGNTQDGFSVAFDNEGAFQKYGQIWFESAATGVDISMFNSYSGEMPHGYESNELSVMYANLNYDILENLNIGIDYIYGKNKQTRGIPGRADRVGGDIEFQEINPNITWQYSKPLKFAVNYSFLTTDKDNTLITDDPNASGQSKEKRDRIRFEARYNF</sequence>
<comment type="caution">
    <text evidence="2">The sequence shown here is derived from an EMBL/GenBank/DDBJ whole genome shotgun (WGS) entry which is preliminary data.</text>
</comment>
<proteinExistence type="predicted"/>
<keyword evidence="3" id="KW-1185">Reference proteome</keyword>
<evidence type="ECO:0000256" key="1">
    <source>
        <dbReference type="SAM" id="SignalP"/>
    </source>
</evidence>
<dbReference type="Pfam" id="PF05538">
    <property type="entry name" value="Campylo_MOMP"/>
    <property type="match status" value="1"/>
</dbReference>
<dbReference type="SUPFAM" id="SSF56935">
    <property type="entry name" value="Porins"/>
    <property type="match status" value="1"/>
</dbReference>
<name>A0A2W6NF92_9HELI</name>
<dbReference type="Gene3D" id="2.40.160.10">
    <property type="entry name" value="Porin"/>
    <property type="match status" value="1"/>
</dbReference>
<accession>A0A2W6NF92</accession>
<reference evidence="2 3" key="1">
    <citation type="submission" date="2017-03" db="EMBL/GenBank/DDBJ databases">
        <title>Genomic and clinical evidence uncovers the enterohepatic species Helicobacter valdiviensis as a potential human intestinal pathogen.</title>
        <authorList>
            <person name="Fresia P."/>
            <person name="Jara R."/>
            <person name="Sierra R."/>
            <person name="Ferres I."/>
            <person name="Greif G."/>
            <person name="Iraola G."/>
            <person name="Collado L."/>
        </authorList>
    </citation>
    <scope>NUCLEOTIDE SEQUENCE [LARGE SCALE GENOMIC DNA]</scope>
    <source>
        <strain evidence="2 3">WBE14</strain>
    </source>
</reference>
<keyword evidence="1" id="KW-0732">Signal</keyword>
<dbReference type="RefSeq" id="WP_111230228.1">
    <property type="nucleotide sequence ID" value="NZ_NBIU01000024.1"/>
</dbReference>
<protein>
    <recommendedName>
        <fullName evidence="4">Porin</fullName>
    </recommendedName>
</protein>
<dbReference type="AlphaFoldDB" id="A0A2W6NF92"/>
<organism evidence="2 3">
    <name type="scientific">Helicobacter valdiviensis</name>
    <dbReference type="NCBI Taxonomy" id="1458358"/>
    <lineage>
        <taxon>Bacteria</taxon>
        <taxon>Pseudomonadati</taxon>
        <taxon>Campylobacterota</taxon>
        <taxon>Epsilonproteobacteria</taxon>
        <taxon>Campylobacterales</taxon>
        <taxon>Helicobacteraceae</taxon>
        <taxon>Helicobacter</taxon>
    </lineage>
</organism>
<gene>
    <name evidence="2" type="ORF">B6S12_07715</name>
</gene>
<dbReference type="Proteomes" id="UP000249746">
    <property type="component" value="Unassembled WGS sequence"/>
</dbReference>
<dbReference type="InterPro" id="IPR023614">
    <property type="entry name" value="Porin_dom_sf"/>
</dbReference>
<dbReference type="OrthoDB" id="5314481at2"/>
<dbReference type="InterPro" id="IPR008439">
    <property type="entry name" value="Campylo_MOMP"/>
</dbReference>
<dbReference type="EMBL" id="NBIU01000024">
    <property type="protein sequence ID" value="PZT47670.1"/>
    <property type="molecule type" value="Genomic_DNA"/>
</dbReference>